<dbReference type="Proteomes" id="UP000269412">
    <property type="component" value="Unassembled WGS sequence"/>
</dbReference>
<sequence>MTYKVKSLAYLVAFVAIAFTYHITDSQTENKTYTETAELIQTNTSNTVSTTAIEIQEIK</sequence>
<evidence type="ECO:0000313" key="2">
    <source>
        <dbReference type="EMBL" id="RKR15400.1"/>
    </source>
</evidence>
<name>A0A495EEQ7_9FLAO</name>
<reference evidence="2 3" key="1">
    <citation type="submission" date="2018-10" db="EMBL/GenBank/DDBJ databases">
        <title>Genomic Encyclopedia of Archaeal and Bacterial Type Strains, Phase II (KMG-II): from individual species to whole genera.</title>
        <authorList>
            <person name="Goeker M."/>
        </authorList>
    </citation>
    <scope>NUCLEOTIDE SEQUENCE [LARGE SCALE GENOMIC DNA]</scope>
    <source>
        <strain evidence="2 3">DSM 25230</strain>
    </source>
</reference>
<proteinExistence type="predicted"/>
<evidence type="ECO:0000256" key="1">
    <source>
        <dbReference type="SAM" id="Phobius"/>
    </source>
</evidence>
<protein>
    <submittedName>
        <fullName evidence="2">Uncharacterized protein</fullName>
    </submittedName>
</protein>
<feature type="transmembrane region" description="Helical" evidence="1">
    <location>
        <begin position="7"/>
        <end position="24"/>
    </location>
</feature>
<dbReference type="EMBL" id="RBIQ01000007">
    <property type="protein sequence ID" value="RKR15400.1"/>
    <property type="molecule type" value="Genomic_DNA"/>
</dbReference>
<gene>
    <name evidence="2" type="ORF">CLV91_1486</name>
</gene>
<dbReference type="OrthoDB" id="1451712at2"/>
<keyword evidence="1" id="KW-0812">Transmembrane</keyword>
<dbReference type="AlphaFoldDB" id="A0A495EEQ7"/>
<dbReference type="RefSeq" id="WP_147406406.1">
    <property type="nucleotide sequence ID" value="NZ_RBIQ01000007.1"/>
</dbReference>
<keyword evidence="3" id="KW-1185">Reference proteome</keyword>
<accession>A0A495EEQ7</accession>
<evidence type="ECO:0000313" key="3">
    <source>
        <dbReference type="Proteomes" id="UP000269412"/>
    </source>
</evidence>
<keyword evidence="1" id="KW-1133">Transmembrane helix</keyword>
<comment type="caution">
    <text evidence="2">The sequence shown here is derived from an EMBL/GenBank/DDBJ whole genome shotgun (WGS) entry which is preliminary data.</text>
</comment>
<keyword evidence="1" id="KW-0472">Membrane</keyword>
<organism evidence="2 3">
    <name type="scientific">Maribacter vaceletii</name>
    <dbReference type="NCBI Taxonomy" id="1206816"/>
    <lineage>
        <taxon>Bacteria</taxon>
        <taxon>Pseudomonadati</taxon>
        <taxon>Bacteroidota</taxon>
        <taxon>Flavobacteriia</taxon>
        <taxon>Flavobacteriales</taxon>
        <taxon>Flavobacteriaceae</taxon>
        <taxon>Maribacter</taxon>
    </lineage>
</organism>